<keyword evidence="3" id="KW-1003">Cell membrane</keyword>
<feature type="transmembrane region" description="Helical" evidence="7">
    <location>
        <begin position="178"/>
        <end position="201"/>
    </location>
</feature>
<dbReference type="PANTHER" id="PTHR30047">
    <property type="entry name" value="HIGH-AFFINITY CHOLINE TRANSPORT PROTEIN-RELATED"/>
    <property type="match status" value="1"/>
</dbReference>
<keyword evidence="4 7" id="KW-0812">Transmembrane</keyword>
<feature type="transmembrane region" description="Helical" evidence="7">
    <location>
        <begin position="535"/>
        <end position="552"/>
    </location>
</feature>
<feature type="transmembrane region" description="Helical" evidence="7">
    <location>
        <begin position="45"/>
        <end position="66"/>
    </location>
</feature>
<evidence type="ECO:0000313" key="8">
    <source>
        <dbReference type="EMBL" id="CAD8705908.1"/>
    </source>
</evidence>
<feature type="transmembrane region" description="Helical" evidence="7">
    <location>
        <begin position="440"/>
        <end position="463"/>
    </location>
</feature>
<feature type="transmembrane region" description="Helical" evidence="7">
    <location>
        <begin position="86"/>
        <end position="105"/>
    </location>
</feature>
<proteinExistence type="predicted"/>
<evidence type="ECO:0000256" key="2">
    <source>
        <dbReference type="ARBA" id="ARBA00022448"/>
    </source>
</evidence>
<evidence type="ECO:0000256" key="3">
    <source>
        <dbReference type="ARBA" id="ARBA00022475"/>
    </source>
</evidence>
<protein>
    <recommendedName>
        <fullName evidence="9">BCCT family transporter</fullName>
    </recommendedName>
</protein>
<name>A0A7S0SFV0_9CHLO</name>
<evidence type="ECO:0000256" key="5">
    <source>
        <dbReference type="ARBA" id="ARBA00022989"/>
    </source>
</evidence>
<feature type="transmembrane region" description="Helical" evidence="7">
    <location>
        <begin position="410"/>
        <end position="428"/>
    </location>
</feature>
<dbReference type="EMBL" id="HBFC01014627">
    <property type="protein sequence ID" value="CAD8705908.1"/>
    <property type="molecule type" value="Transcribed_RNA"/>
</dbReference>
<evidence type="ECO:0000256" key="4">
    <source>
        <dbReference type="ARBA" id="ARBA00022692"/>
    </source>
</evidence>
<reference evidence="8" key="1">
    <citation type="submission" date="2021-01" db="EMBL/GenBank/DDBJ databases">
        <authorList>
            <person name="Corre E."/>
            <person name="Pelletier E."/>
            <person name="Niang G."/>
            <person name="Scheremetjew M."/>
            <person name="Finn R."/>
            <person name="Kale V."/>
            <person name="Holt S."/>
            <person name="Cochrane G."/>
            <person name="Meng A."/>
            <person name="Brown T."/>
            <person name="Cohen L."/>
        </authorList>
    </citation>
    <scope>NUCLEOTIDE SEQUENCE</scope>
    <source>
        <strain evidence="8">SL-175</strain>
    </source>
</reference>
<keyword evidence="5 7" id="KW-1133">Transmembrane helix</keyword>
<feature type="transmembrane region" description="Helical" evidence="7">
    <location>
        <begin position="126"/>
        <end position="145"/>
    </location>
</feature>
<dbReference type="AlphaFoldDB" id="A0A7S0SFV0"/>
<dbReference type="Pfam" id="PF02028">
    <property type="entry name" value="BCCT"/>
    <property type="match status" value="3"/>
</dbReference>
<evidence type="ECO:0000256" key="6">
    <source>
        <dbReference type="ARBA" id="ARBA00023136"/>
    </source>
</evidence>
<keyword evidence="2" id="KW-0813">Transport</keyword>
<evidence type="ECO:0008006" key="9">
    <source>
        <dbReference type="Google" id="ProtNLM"/>
    </source>
</evidence>
<feature type="transmembrane region" description="Helical" evidence="7">
    <location>
        <begin position="272"/>
        <end position="289"/>
    </location>
</feature>
<feature type="transmembrane region" description="Helical" evidence="7">
    <location>
        <begin position="732"/>
        <end position="748"/>
    </location>
</feature>
<evidence type="ECO:0000256" key="7">
    <source>
        <dbReference type="SAM" id="Phobius"/>
    </source>
</evidence>
<evidence type="ECO:0000256" key="1">
    <source>
        <dbReference type="ARBA" id="ARBA00004651"/>
    </source>
</evidence>
<comment type="subcellular location">
    <subcellularLocation>
        <location evidence="1">Cell membrane</location>
        <topology evidence="1">Multi-pass membrane protein</topology>
    </subcellularLocation>
</comment>
<dbReference type="InterPro" id="IPR000060">
    <property type="entry name" value="BCCT_transptr"/>
</dbReference>
<organism evidence="8">
    <name type="scientific">Mantoniella antarctica</name>
    <dbReference type="NCBI Taxonomy" id="81844"/>
    <lineage>
        <taxon>Eukaryota</taxon>
        <taxon>Viridiplantae</taxon>
        <taxon>Chlorophyta</taxon>
        <taxon>Mamiellophyceae</taxon>
        <taxon>Mamiellales</taxon>
        <taxon>Mamiellaceae</taxon>
        <taxon>Mantoniella</taxon>
    </lineage>
</organism>
<dbReference type="GO" id="GO:0022857">
    <property type="term" value="F:transmembrane transporter activity"/>
    <property type="evidence" value="ECO:0007669"/>
    <property type="project" value="InterPro"/>
</dbReference>
<dbReference type="PANTHER" id="PTHR30047:SF7">
    <property type="entry name" value="HIGH-AFFINITY CHOLINE TRANSPORT PROTEIN"/>
    <property type="match status" value="1"/>
</dbReference>
<feature type="transmembrane region" description="Helical" evidence="7">
    <location>
        <begin position="296"/>
        <end position="321"/>
    </location>
</feature>
<keyword evidence="6 7" id="KW-0472">Membrane</keyword>
<gene>
    <name evidence="8" type="ORF">MANT1106_LOCUS8591</name>
</gene>
<feature type="transmembrane region" description="Helical" evidence="7">
    <location>
        <begin position="705"/>
        <end position="726"/>
    </location>
</feature>
<dbReference type="GO" id="GO:0005886">
    <property type="term" value="C:plasma membrane"/>
    <property type="evidence" value="ECO:0007669"/>
    <property type="project" value="UniProtKB-SubCell"/>
</dbReference>
<feature type="transmembrane region" description="Helical" evidence="7">
    <location>
        <begin position="231"/>
        <end position="252"/>
    </location>
</feature>
<accession>A0A7S0SFV0</accession>
<sequence>MVFEDIRRCDEHDDVDFSDETELLKFVRKNRWVSVNVGSLRLIRINWVTTLMASIVLWGFTISALIEPKEVLKEAQMWQSWVTQNFTWLYIGTQNVWIVFLLYLGCSKYGSLKLGKAHEKPEFNDISWFAMLFSCGIGVGVYYWGVSEPMSYYRGGALWKVPMNTDDDRAQMAIFTTLFHWGLHGWCPYITVAVALGVVCYRWNLPLTMRSAFYPLLGNLIYGPLGDMIDALSIACTTFGVCTSLGFGVNSIMYGLNRLNSSIEVSVDNQIIAIWFITIVATISISMGLKNGIQTLANVTFGIGMFVMFACLFLDNTWFLLNSFVQSVGHYFQWLISVSFQCDTWQQLAFEFQNEKDTNLYIGSSNTVTGLYDTMNKASLLVSGNTTHVISSQNTMYESHTGKWIDWWTVFYWGWWISWAPFVGMFIARISRGRTVRQVIFGAFIAPCTFSFFWLIIFGSLGIKMQRIAELALGVPGDLDWRSGSIDCAALGYDTTLKKPISAAAIALANDGYYAIACRNHGDRLYDVLAPYKEVTTMLVLLCVVGVSLYFVTSSDSGSYVDDILAAQGLPNPPLTQKIFWAFTEGAVCTGLLKAGGDDSLKALQAVSICAGLPYTMALCFLCTSLWRALKIDAGDEDICHGTQWTTGTLDIFDGFNPRGPNEMKVPKHSVLERLLSLTKAAVTPFMGVFNVAKHLYGDGLAAKMHMVIAFLFYVCWLAFLGLTAADSDWGMIGWTFFLFMVMQIAYLRSMTRAVHGIYGSTAEDFLGALVMYPNTLSQLDFHSAQALPESEDTYKVKTTAA</sequence>